<evidence type="ECO:0000256" key="3">
    <source>
        <dbReference type="ARBA" id="ARBA00005225"/>
    </source>
</evidence>
<keyword evidence="13" id="KW-1185">Reference proteome</keyword>
<evidence type="ECO:0000313" key="12">
    <source>
        <dbReference type="EMBL" id="ORX46439.1"/>
    </source>
</evidence>
<dbReference type="InterPro" id="IPR043129">
    <property type="entry name" value="ATPase_NBD"/>
</dbReference>
<dbReference type="GO" id="GO:0005829">
    <property type="term" value="C:cytosol"/>
    <property type="evidence" value="ECO:0007669"/>
    <property type="project" value="TreeGrafter"/>
</dbReference>
<keyword evidence="7" id="KW-0547">Nucleotide-binding</keyword>
<dbReference type="Pfam" id="PF03630">
    <property type="entry name" value="Fumble"/>
    <property type="match status" value="1"/>
</dbReference>
<evidence type="ECO:0000256" key="5">
    <source>
        <dbReference type="ARBA" id="ARBA00022490"/>
    </source>
</evidence>
<reference evidence="12 13" key="1">
    <citation type="submission" date="2016-08" db="EMBL/GenBank/DDBJ databases">
        <title>Genomes of anaerobic fungi encode conserved fungal cellulosomes for biomass hydrolysis.</title>
        <authorList>
            <consortium name="DOE Joint Genome Institute"/>
            <person name="Haitjema C.H."/>
            <person name="Gilmore S.P."/>
            <person name="Henske J.K."/>
            <person name="Solomon K.V."/>
            <person name="De Groot R."/>
            <person name="Kuo A."/>
            <person name="Mondo S.J."/>
            <person name="Salamov A.A."/>
            <person name="Labutti K."/>
            <person name="Zhao Z."/>
            <person name="Chiniquy J."/>
            <person name="Barry K."/>
            <person name="Brewer H.M."/>
            <person name="Purvine S.O."/>
            <person name="Wright A.T."/>
            <person name="Boxma B."/>
            <person name="Van Alen T."/>
            <person name="Hackstein J.H."/>
            <person name="Baker S.E."/>
            <person name="Grigoriev I.V."/>
            <person name="O'Malley M.A."/>
        </authorList>
    </citation>
    <scope>NUCLEOTIDE SEQUENCE [LARGE SCALE GENOMIC DNA]</scope>
    <source>
        <strain evidence="13">finn</strain>
    </source>
</reference>
<dbReference type="EMBL" id="MCFH01000035">
    <property type="protein sequence ID" value="ORX46439.1"/>
    <property type="molecule type" value="Genomic_DNA"/>
</dbReference>
<sequence>MPTINKSYNINNEEKSFKKFTNKTTNEHSTGSSNNDILNEVIKHQVALKSFARIIENYEDLIELDTKQYNLDSLFAMDIGGSLCKIIFYDCNIENFDNNEIKELFNSLKNNIFSTEDYGFSGIRDRYKSIKTKNGCIHFILFETQRVKNAVELIFQNDIIKNIKQISCTGGGSYKFEEYFREHYDIEIKKYDEFKSLLTGLNALLKYSPNESYHYKIDNTIISDKPIPDVYDADKKSIFPYLLVNVGSGVSVLHVKDENTFERVSGSGIGGATFFGLVRALTNINSFDEALQASREGDSSNVNMLVGDIYGGEYQSFNLPAEMVASFFGKFAKNGTMDKASDADICNALLVMITNNVGQVAYLNAMRYNLTKIYFSGNFLRSNVIAMKALAKAIHFWSHGEIQAHFLKHEGYFGALGTFFLNNLSK</sequence>
<comment type="pathway">
    <text evidence="3">Cofactor biosynthesis; coenzyme A biosynthesis; CoA from (R)-pantothenate: step 1/5.</text>
</comment>
<keyword evidence="9" id="KW-0067">ATP-binding</keyword>
<evidence type="ECO:0000256" key="6">
    <source>
        <dbReference type="ARBA" id="ARBA00022679"/>
    </source>
</evidence>
<dbReference type="Gene3D" id="3.30.420.510">
    <property type="match status" value="1"/>
</dbReference>
<protein>
    <recommendedName>
        <fullName evidence="4">pantothenate kinase</fullName>
        <ecNumber evidence="4">2.7.1.33</ecNumber>
    </recommendedName>
</protein>
<evidence type="ECO:0000256" key="11">
    <source>
        <dbReference type="ARBA" id="ARBA00060870"/>
    </source>
</evidence>
<evidence type="ECO:0000256" key="1">
    <source>
        <dbReference type="ARBA" id="ARBA00001206"/>
    </source>
</evidence>
<dbReference type="Proteomes" id="UP000193719">
    <property type="component" value="Unassembled WGS sequence"/>
</dbReference>
<reference evidence="12 13" key="2">
    <citation type="submission" date="2016-08" db="EMBL/GenBank/DDBJ databases">
        <title>Pervasive Adenine N6-methylation of Active Genes in Fungi.</title>
        <authorList>
            <consortium name="DOE Joint Genome Institute"/>
            <person name="Mondo S.J."/>
            <person name="Dannebaum R.O."/>
            <person name="Kuo R.C."/>
            <person name="Labutti K."/>
            <person name="Haridas S."/>
            <person name="Kuo A."/>
            <person name="Salamov A."/>
            <person name="Ahrendt S.R."/>
            <person name="Lipzen A."/>
            <person name="Sullivan W."/>
            <person name="Andreopoulos W.B."/>
            <person name="Clum A."/>
            <person name="Lindquist E."/>
            <person name="Daum C."/>
            <person name="Ramamoorthy G.K."/>
            <person name="Gryganskyi A."/>
            <person name="Culley D."/>
            <person name="Magnuson J.K."/>
            <person name="James T.Y."/>
            <person name="O'Malley M.A."/>
            <person name="Stajich J.E."/>
            <person name="Spatafora J.W."/>
            <person name="Visel A."/>
            <person name="Grigoriev I.V."/>
        </authorList>
    </citation>
    <scope>NUCLEOTIDE SEQUENCE [LARGE SCALE GENOMIC DNA]</scope>
    <source>
        <strain evidence="13">finn</strain>
    </source>
</reference>
<dbReference type="OrthoDB" id="498611at2759"/>
<dbReference type="AlphaFoldDB" id="A0A1Y1V3S8"/>
<dbReference type="CDD" id="cd24122">
    <property type="entry name" value="ASKHA_NBD_PanK-II_Pank1-like"/>
    <property type="match status" value="1"/>
</dbReference>
<keyword evidence="6" id="KW-0808">Transferase</keyword>
<dbReference type="SUPFAM" id="SSF53067">
    <property type="entry name" value="Actin-like ATPase domain"/>
    <property type="match status" value="2"/>
</dbReference>
<dbReference type="GO" id="GO:0004594">
    <property type="term" value="F:pantothenate kinase activity"/>
    <property type="evidence" value="ECO:0007669"/>
    <property type="project" value="UniProtKB-EC"/>
</dbReference>
<dbReference type="GO" id="GO:0015937">
    <property type="term" value="P:coenzyme A biosynthetic process"/>
    <property type="evidence" value="ECO:0007669"/>
    <property type="project" value="UniProtKB-KW"/>
</dbReference>
<evidence type="ECO:0000256" key="9">
    <source>
        <dbReference type="ARBA" id="ARBA00022840"/>
    </source>
</evidence>
<keyword evidence="5" id="KW-0963">Cytoplasm</keyword>
<comment type="similarity">
    <text evidence="11">Belongs to the type II pantothenate kinase family.</text>
</comment>
<name>A0A1Y1V3S8_9FUNG</name>
<evidence type="ECO:0000256" key="2">
    <source>
        <dbReference type="ARBA" id="ARBA00004496"/>
    </source>
</evidence>
<proteinExistence type="inferred from homology"/>
<organism evidence="12 13">
    <name type="scientific">Piromyces finnis</name>
    <dbReference type="NCBI Taxonomy" id="1754191"/>
    <lineage>
        <taxon>Eukaryota</taxon>
        <taxon>Fungi</taxon>
        <taxon>Fungi incertae sedis</taxon>
        <taxon>Chytridiomycota</taxon>
        <taxon>Chytridiomycota incertae sedis</taxon>
        <taxon>Neocallimastigomycetes</taxon>
        <taxon>Neocallimastigales</taxon>
        <taxon>Neocallimastigaceae</taxon>
        <taxon>Piromyces</taxon>
    </lineage>
</organism>
<evidence type="ECO:0000313" key="13">
    <source>
        <dbReference type="Proteomes" id="UP000193719"/>
    </source>
</evidence>
<dbReference type="GO" id="GO:0005634">
    <property type="term" value="C:nucleus"/>
    <property type="evidence" value="ECO:0007669"/>
    <property type="project" value="TreeGrafter"/>
</dbReference>
<dbReference type="PANTHER" id="PTHR12280">
    <property type="entry name" value="PANTOTHENATE KINASE"/>
    <property type="match status" value="1"/>
</dbReference>
<keyword evidence="10" id="KW-0173">Coenzyme A biosynthesis</keyword>
<dbReference type="NCBIfam" id="TIGR00555">
    <property type="entry name" value="panK_eukar"/>
    <property type="match status" value="1"/>
</dbReference>
<comment type="catalytic activity">
    <reaction evidence="1">
        <text>(R)-pantothenate + ATP = (R)-4'-phosphopantothenate + ADP + H(+)</text>
        <dbReference type="Rhea" id="RHEA:16373"/>
        <dbReference type="ChEBI" id="CHEBI:10986"/>
        <dbReference type="ChEBI" id="CHEBI:15378"/>
        <dbReference type="ChEBI" id="CHEBI:29032"/>
        <dbReference type="ChEBI" id="CHEBI:30616"/>
        <dbReference type="ChEBI" id="CHEBI:456216"/>
        <dbReference type="EC" id="2.7.1.33"/>
    </reaction>
</comment>
<dbReference type="EC" id="2.7.1.33" evidence="4"/>
<dbReference type="FunFam" id="3.30.420.40:FF:000025">
    <property type="entry name" value="pantothenate kinase 2, mitochondrial"/>
    <property type="match status" value="1"/>
</dbReference>
<evidence type="ECO:0000256" key="7">
    <source>
        <dbReference type="ARBA" id="ARBA00022741"/>
    </source>
</evidence>
<dbReference type="STRING" id="1754191.A0A1Y1V3S8"/>
<comment type="caution">
    <text evidence="12">The sequence shown here is derived from an EMBL/GenBank/DDBJ whole genome shotgun (WGS) entry which is preliminary data.</text>
</comment>
<evidence type="ECO:0000256" key="8">
    <source>
        <dbReference type="ARBA" id="ARBA00022777"/>
    </source>
</evidence>
<dbReference type="InterPro" id="IPR004567">
    <property type="entry name" value="Type_II_PanK"/>
</dbReference>
<evidence type="ECO:0000256" key="10">
    <source>
        <dbReference type="ARBA" id="ARBA00022993"/>
    </source>
</evidence>
<comment type="subcellular location">
    <subcellularLocation>
        <location evidence="2">Cytoplasm</location>
    </subcellularLocation>
</comment>
<dbReference type="GO" id="GO:0005524">
    <property type="term" value="F:ATP binding"/>
    <property type="evidence" value="ECO:0007669"/>
    <property type="project" value="UniProtKB-KW"/>
</dbReference>
<gene>
    <name evidence="12" type="ORF">BCR36DRAFT_331895</name>
</gene>
<dbReference type="PANTHER" id="PTHR12280:SF20">
    <property type="entry name" value="4'-PHOSPHOPANTETHEINE PHOSPHATASE"/>
    <property type="match status" value="1"/>
</dbReference>
<accession>A0A1Y1V3S8</accession>
<evidence type="ECO:0000256" key="4">
    <source>
        <dbReference type="ARBA" id="ARBA00012102"/>
    </source>
</evidence>
<keyword evidence="8" id="KW-0418">Kinase</keyword>
<dbReference type="Gene3D" id="3.30.420.40">
    <property type="match status" value="1"/>
</dbReference>